<evidence type="ECO:0000313" key="3">
    <source>
        <dbReference type="EMBL" id="MDC8784901.1"/>
    </source>
</evidence>
<feature type="domain" description="GGDEF" evidence="2">
    <location>
        <begin position="89"/>
        <end position="184"/>
    </location>
</feature>
<dbReference type="Proteomes" id="UP001219862">
    <property type="component" value="Unassembled WGS sequence"/>
</dbReference>
<dbReference type="InterPro" id="IPR000160">
    <property type="entry name" value="GGDEF_dom"/>
</dbReference>
<keyword evidence="3" id="KW-0548">Nucleotidyltransferase</keyword>
<gene>
    <name evidence="3" type="ORF">PRZ01_06830</name>
</gene>
<dbReference type="EC" id="2.7.7.65" evidence="3"/>
<comment type="caution">
    <text evidence="3">The sequence shown here is derived from an EMBL/GenBank/DDBJ whole genome shotgun (WGS) entry which is preliminary data.</text>
</comment>
<proteinExistence type="predicted"/>
<evidence type="ECO:0000313" key="4">
    <source>
        <dbReference type="Proteomes" id="UP001219862"/>
    </source>
</evidence>
<dbReference type="RefSeq" id="WP_273596024.1">
    <property type="nucleotide sequence ID" value="NZ_JAQQXS010000005.1"/>
</dbReference>
<evidence type="ECO:0000259" key="2">
    <source>
        <dbReference type="Pfam" id="PF00990"/>
    </source>
</evidence>
<dbReference type="Pfam" id="PF00990">
    <property type="entry name" value="GGDEF"/>
    <property type="match status" value="1"/>
</dbReference>
<dbReference type="EMBL" id="JAQQXS010000005">
    <property type="protein sequence ID" value="MDC8784901.1"/>
    <property type="molecule type" value="Genomic_DNA"/>
</dbReference>
<dbReference type="GO" id="GO:0052621">
    <property type="term" value="F:diguanylate cyclase activity"/>
    <property type="evidence" value="ECO:0007669"/>
    <property type="project" value="UniProtKB-EC"/>
</dbReference>
<evidence type="ECO:0000256" key="1">
    <source>
        <dbReference type="SAM" id="MobiDB-lite"/>
    </source>
</evidence>
<dbReference type="InterPro" id="IPR029787">
    <property type="entry name" value="Nucleotide_cyclase"/>
</dbReference>
<feature type="compositionally biased region" description="Polar residues" evidence="1">
    <location>
        <begin position="17"/>
        <end position="29"/>
    </location>
</feature>
<organism evidence="3 4">
    <name type="scientific">Roseateles koreensis</name>
    <dbReference type="NCBI Taxonomy" id="2987526"/>
    <lineage>
        <taxon>Bacteria</taxon>
        <taxon>Pseudomonadati</taxon>
        <taxon>Pseudomonadota</taxon>
        <taxon>Betaproteobacteria</taxon>
        <taxon>Burkholderiales</taxon>
        <taxon>Sphaerotilaceae</taxon>
        <taxon>Roseateles</taxon>
    </lineage>
</organism>
<dbReference type="SUPFAM" id="SSF55073">
    <property type="entry name" value="Nucleotide cyclase"/>
    <property type="match status" value="1"/>
</dbReference>
<protein>
    <submittedName>
        <fullName evidence="3">Diguanylate cyclase</fullName>
        <ecNumber evidence="3">2.7.7.65</ecNumber>
    </submittedName>
</protein>
<keyword evidence="4" id="KW-1185">Reference proteome</keyword>
<reference evidence="3 4" key="1">
    <citation type="submission" date="2022-10" db="EMBL/GenBank/DDBJ databases">
        <title>paucibacter sp. hw8 Genome sequencing.</title>
        <authorList>
            <person name="Park S."/>
        </authorList>
    </citation>
    <scope>NUCLEOTIDE SEQUENCE [LARGE SCALE GENOMIC DNA]</scope>
    <source>
        <strain evidence="4">hw8</strain>
    </source>
</reference>
<dbReference type="Gene3D" id="3.30.70.270">
    <property type="match status" value="1"/>
</dbReference>
<dbReference type="InterPro" id="IPR043128">
    <property type="entry name" value="Rev_trsase/Diguanyl_cyclase"/>
</dbReference>
<sequence length="202" mass="21833">MPLHPAEMDSPLPLGSTLAQPSNRSSDQPASPPSRVVVALPDKAALAQLLHRELLSSRRFGAEPALLLIAPHSLHRDGPQEISDLQRGAVLVALGDRLRARVRARDVVARVGQDLFAVILQNMAQVKPLLVQQRLARQLGGTYEVQQQGIALSLRMASACGVGQRLCARDLLGLALQALQGERQKIHHLPVSEASARHLLGR</sequence>
<keyword evidence="3" id="KW-0808">Transferase</keyword>
<accession>A0ABT5KPR0</accession>
<feature type="region of interest" description="Disordered" evidence="1">
    <location>
        <begin position="1"/>
        <end position="34"/>
    </location>
</feature>
<name>A0ABT5KPR0_9BURK</name>